<sequence>MECNPIVDPLLPIFWELPTPDPAASQTLDGFFNPETFVYTFQTVSEERIPQLDRDAEHQSPFGISVPDELCATWKPFDPSEVQICHEKVIGPPSHTPSKVLLNDGTIAFLKLARCGNTQSIKNELHTYGKIERAQLDLKVKVSRLHGLVRNNEGVIYGLLLTYIDCKRMTLSCAVQPGTEVSLRERWAVQIQEAIGQLHNAGIVWSDAKPDNILIDVNQDAWLIDFGGGYTEGWVPKTLAGTMEGITRTKISELEKQRTIYESRKDKILKEANQEVDRTARINLLLEGVENLNAEAFKSPAVKNIKHWLSQSKYDVSVPSEFMQAHEELLRSHLEVPSRKLALGHLYARLITEWMTASLSDRPASEEESYEVLDRQKERLQELCDKFERVVFEPLETDEVEIDLYLNELFQGGQSEEGAKSLKALRETIGDSCDEIFGEKAPFDSTTLTWCINGLLAEDLLSDQKQAILRDFLEKPVVLGEIADVLNMRFSNIDSWEWDAGEQGIPVLPRQQLNGKYRIWMDEDVLQAILIHYIGIKCCVALKQALHSFIWENNFWRWNTGPEPSLDEKQRRMYYLTGGATTASNLANERRRQYVNEFFMSQLPEDVETIGAGGYTDPTEEQDTSQKPNIKQSILRTLATEATVQKTLKGEVSLIQTDLEWFATGLSHTTIFATMRFFGYTEAAISFFKKVLQAPLNVQSSPDSPLTGSPRVRRRGVPMAHAPEKLLGELVLFVMDVVVNQQDGMLLYRLHDDLWLCGEPIHCKRAWAAMNKYAKILGLTFNRGKTGSVYITEGEKERDADVTSALPEGPVRVGHLSLDPKSGIWEIDRAEVEGHMKQLKKQLDGCISVLEWVQTWNSCMGRFFSHTFGEPAHCFGLHHVESILETYQMMQKFLFPVASDSSQSSHGAVSHIKHMIQDRFGVDVPDAFVHLPERLGGLGLRNPFLPILMIRESIAKKSPTSIIQQFFDTEKDTYKRYKKDFDALASVDSRINEAVKAAGSMSSDTFKNLLSTDELESFFSFEEYAKHRELTSSALLEAYVALRTVPCDISPALDSDVSRTLKHELGVNLNNSGSKTKEVRWALQMYRDVLRRDYGGLCLVDKEHLPLGVLTLLRSRAVTWTMVL</sequence>
<dbReference type="InterPro" id="IPR011009">
    <property type="entry name" value="Kinase-like_dom_sf"/>
</dbReference>
<dbReference type="PROSITE" id="PS50011">
    <property type="entry name" value="PROTEIN_KINASE_DOM"/>
    <property type="match status" value="1"/>
</dbReference>
<accession>A0A9P8DJX3</accession>
<proteinExistence type="predicted"/>
<dbReference type="Gene3D" id="1.10.510.10">
    <property type="entry name" value="Transferase(Phosphotransferase) domain 1"/>
    <property type="match status" value="1"/>
</dbReference>
<dbReference type="KEGG" id="fmu:J7337_006165"/>
<dbReference type="GO" id="GO:0005524">
    <property type="term" value="F:ATP binding"/>
    <property type="evidence" value="ECO:0007669"/>
    <property type="project" value="InterPro"/>
</dbReference>
<reference evidence="2" key="1">
    <citation type="journal article" date="2021" name="Mol. Plant Microbe Interact.">
        <title>Telomere to telomere genome assembly of Fusarium musae F31, causal agent of crown rot disease of banana.</title>
        <authorList>
            <person name="Degradi L."/>
            <person name="Tava V."/>
            <person name="Kunova A."/>
            <person name="Cortesi P."/>
            <person name="Saracchi M."/>
            <person name="Pasquali M."/>
        </authorList>
    </citation>
    <scope>NUCLEOTIDE SEQUENCE</scope>
    <source>
        <strain evidence="2">F31</strain>
    </source>
</reference>
<dbReference type="AlphaFoldDB" id="A0A9P8DJX3"/>
<keyword evidence="3" id="KW-1185">Reference proteome</keyword>
<dbReference type="Pfam" id="PF00069">
    <property type="entry name" value="Pkinase"/>
    <property type="match status" value="1"/>
</dbReference>
<organism evidence="2 3">
    <name type="scientific">Fusarium musae</name>
    <dbReference type="NCBI Taxonomy" id="1042133"/>
    <lineage>
        <taxon>Eukaryota</taxon>
        <taxon>Fungi</taxon>
        <taxon>Dikarya</taxon>
        <taxon>Ascomycota</taxon>
        <taxon>Pezizomycotina</taxon>
        <taxon>Sordariomycetes</taxon>
        <taxon>Hypocreomycetidae</taxon>
        <taxon>Hypocreales</taxon>
        <taxon>Nectriaceae</taxon>
        <taxon>Fusarium</taxon>
    </lineage>
</organism>
<dbReference type="SUPFAM" id="SSF56112">
    <property type="entry name" value="Protein kinase-like (PK-like)"/>
    <property type="match status" value="1"/>
</dbReference>
<dbReference type="GeneID" id="68314021"/>
<feature type="domain" description="Protein kinase" evidence="1">
    <location>
        <begin position="84"/>
        <end position="355"/>
    </location>
</feature>
<name>A0A9P8DJX3_9HYPO</name>
<evidence type="ECO:0000313" key="2">
    <source>
        <dbReference type="EMBL" id="KAG9503320.1"/>
    </source>
</evidence>
<dbReference type="GO" id="GO:0004672">
    <property type="term" value="F:protein kinase activity"/>
    <property type="evidence" value="ECO:0007669"/>
    <property type="project" value="InterPro"/>
</dbReference>
<dbReference type="InterPro" id="IPR000719">
    <property type="entry name" value="Prot_kinase_dom"/>
</dbReference>
<dbReference type="PANTHER" id="PTHR37015">
    <property type="entry name" value="REVERSE TRANSCRIPTASE DOMAIN-CONTAINING PROTEIN"/>
    <property type="match status" value="1"/>
</dbReference>
<dbReference type="PANTHER" id="PTHR37015:SF1">
    <property type="entry name" value="REVERSE TRANSCRIPTASE DOMAIN-CONTAINING PROTEIN"/>
    <property type="match status" value="1"/>
</dbReference>
<comment type="caution">
    <text evidence="2">The sequence shown here is derived from an EMBL/GenBank/DDBJ whole genome shotgun (WGS) entry which is preliminary data.</text>
</comment>
<dbReference type="Proteomes" id="UP000827133">
    <property type="component" value="Unassembled WGS sequence"/>
</dbReference>
<dbReference type="RefSeq" id="XP_044682320.1">
    <property type="nucleotide sequence ID" value="XM_044823829.1"/>
</dbReference>
<evidence type="ECO:0000259" key="1">
    <source>
        <dbReference type="PROSITE" id="PS50011"/>
    </source>
</evidence>
<evidence type="ECO:0000313" key="3">
    <source>
        <dbReference type="Proteomes" id="UP000827133"/>
    </source>
</evidence>
<dbReference type="EMBL" id="JAHBCI010000004">
    <property type="protein sequence ID" value="KAG9503320.1"/>
    <property type="molecule type" value="Genomic_DNA"/>
</dbReference>
<protein>
    <recommendedName>
        <fullName evidence="1">Protein kinase domain-containing protein</fullName>
    </recommendedName>
</protein>
<gene>
    <name evidence="2" type="ORF">J7337_006165</name>
</gene>